<evidence type="ECO:0000256" key="1">
    <source>
        <dbReference type="SAM" id="Phobius"/>
    </source>
</evidence>
<dbReference type="Proteomes" id="UP000545286">
    <property type="component" value="Unassembled WGS sequence"/>
</dbReference>
<keyword evidence="1" id="KW-0812">Transmembrane</keyword>
<protein>
    <submittedName>
        <fullName evidence="2">ABC-2 type transport system permease protein</fullName>
    </submittedName>
</protein>
<dbReference type="EMBL" id="JACHWJ010000001">
    <property type="protein sequence ID" value="MBB2956184.1"/>
    <property type="molecule type" value="Genomic_DNA"/>
</dbReference>
<keyword evidence="3" id="KW-1185">Reference proteome</keyword>
<dbReference type="RefSeq" id="WP_183622600.1">
    <property type="nucleotide sequence ID" value="NZ_JACHWJ010000001.1"/>
</dbReference>
<feature type="transmembrane region" description="Helical" evidence="1">
    <location>
        <begin position="188"/>
        <end position="212"/>
    </location>
</feature>
<dbReference type="GO" id="GO:0005886">
    <property type="term" value="C:plasma membrane"/>
    <property type="evidence" value="ECO:0007669"/>
    <property type="project" value="UniProtKB-SubCell"/>
</dbReference>
<dbReference type="AlphaFoldDB" id="A0A7W4UKK3"/>
<name>A0A7W4UKK3_9MICO</name>
<feature type="transmembrane region" description="Helical" evidence="1">
    <location>
        <begin position="120"/>
        <end position="147"/>
    </location>
</feature>
<feature type="transmembrane region" description="Helical" evidence="1">
    <location>
        <begin position="159"/>
        <end position="181"/>
    </location>
</feature>
<dbReference type="Pfam" id="PF12679">
    <property type="entry name" value="ABC2_membrane_2"/>
    <property type="match status" value="1"/>
</dbReference>
<feature type="transmembrane region" description="Helical" evidence="1">
    <location>
        <begin position="232"/>
        <end position="259"/>
    </location>
</feature>
<sequence length="266" mass="27156">MSRGLPVFARALRESWRGVALWTAGLAAVLFLYLPLYPSIGGNGEMQAIIDSLPAELVSSLGYDQIGSGAGYTQATFFGLMGFLLLTIAAASWGSGAIAGAEESGRLELDLAHAIGRASYAGQAALALIARLAWLVAFAGIVIAALNGSAQLGLDGWKLSGACLALLGQALLSGTAGLFAGALTGRRVWALAAAAGIAVIGYALNAVASQVAALEWLHLLSPYAWAFHQPPLVEGVSIVGVGGLWGVSALFIAGAVVALQRRDLRG</sequence>
<keyword evidence="1" id="KW-1133">Transmembrane helix</keyword>
<feature type="transmembrane region" description="Helical" evidence="1">
    <location>
        <begin position="77"/>
        <end position="99"/>
    </location>
</feature>
<proteinExistence type="predicted"/>
<comment type="caution">
    <text evidence="2">The sequence shown here is derived from an EMBL/GenBank/DDBJ whole genome shotgun (WGS) entry which is preliminary data.</text>
</comment>
<evidence type="ECO:0000313" key="3">
    <source>
        <dbReference type="Proteomes" id="UP000545286"/>
    </source>
</evidence>
<gene>
    <name evidence="2" type="ORF">FHX72_000296</name>
</gene>
<evidence type="ECO:0000313" key="2">
    <source>
        <dbReference type="EMBL" id="MBB2956184.1"/>
    </source>
</evidence>
<organism evidence="2 3">
    <name type="scientific">Pseudoclavibacter helvolus</name>
    <dbReference type="NCBI Taxonomy" id="255205"/>
    <lineage>
        <taxon>Bacteria</taxon>
        <taxon>Bacillati</taxon>
        <taxon>Actinomycetota</taxon>
        <taxon>Actinomycetes</taxon>
        <taxon>Micrococcales</taxon>
        <taxon>Microbacteriaceae</taxon>
        <taxon>Pseudoclavibacter</taxon>
    </lineage>
</organism>
<feature type="transmembrane region" description="Helical" evidence="1">
    <location>
        <begin position="20"/>
        <end position="37"/>
    </location>
</feature>
<dbReference type="GO" id="GO:0140359">
    <property type="term" value="F:ABC-type transporter activity"/>
    <property type="evidence" value="ECO:0007669"/>
    <property type="project" value="InterPro"/>
</dbReference>
<keyword evidence="1" id="KW-0472">Membrane</keyword>
<reference evidence="2 3" key="1">
    <citation type="submission" date="2020-08" db="EMBL/GenBank/DDBJ databases">
        <title>Sequencing the genomes of 1000 actinobacteria strains.</title>
        <authorList>
            <person name="Klenk H.-P."/>
        </authorList>
    </citation>
    <scope>NUCLEOTIDE SEQUENCE [LARGE SCALE GENOMIC DNA]</scope>
    <source>
        <strain evidence="2 3">DSM 20419</strain>
    </source>
</reference>
<accession>A0A7W4UKK3</accession>